<feature type="region of interest" description="Disordered" evidence="8">
    <location>
        <begin position="344"/>
        <end position="379"/>
    </location>
</feature>
<feature type="transmembrane region" description="Helical" evidence="9">
    <location>
        <begin position="150"/>
        <end position="175"/>
    </location>
</feature>
<keyword evidence="2 9" id="KW-0812">Transmembrane</keyword>
<evidence type="ECO:0000256" key="7">
    <source>
        <dbReference type="ARBA" id="ARBA00023224"/>
    </source>
</evidence>
<evidence type="ECO:0000256" key="4">
    <source>
        <dbReference type="ARBA" id="ARBA00023040"/>
    </source>
</evidence>
<keyword evidence="6" id="KW-0675">Receptor</keyword>
<evidence type="ECO:0000313" key="12">
    <source>
        <dbReference type="Proteomes" id="UP000887568"/>
    </source>
</evidence>
<evidence type="ECO:0000256" key="1">
    <source>
        <dbReference type="ARBA" id="ARBA00004141"/>
    </source>
</evidence>
<dbReference type="PANTHER" id="PTHR24243:SF208">
    <property type="entry name" value="PYROKININ-1 RECEPTOR"/>
    <property type="match status" value="1"/>
</dbReference>
<dbReference type="OrthoDB" id="5950040at2759"/>
<accession>A0A913ZTT0</accession>
<evidence type="ECO:0000256" key="6">
    <source>
        <dbReference type="ARBA" id="ARBA00023170"/>
    </source>
</evidence>
<evidence type="ECO:0000256" key="9">
    <source>
        <dbReference type="SAM" id="Phobius"/>
    </source>
</evidence>
<protein>
    <recommendedName>
        <fullName evidence="10">G-protein coupled receptors family 1 profile domain-containing protein</fullName>
    </recommendedName>
</protein>
<dbReference type="OMA" id="MLYRVPK"/>
<dbReference type="GO" id="GO:0004930">
    <property type="term" value="F:G protein-coupled receptor activity"/>
    <property type="evidence" value="ECO:0007669"/>
    <property type="project" value="UniProtKB-KW"/>
</dbReference>
<dbReference type="Proteomes" id="UP000887568">
    <property type="component" value="Unplaced"/>
</dbReference>
<evidence type="ECO:0000259" key="10">
    <source>
        <dbReference type="PROSITE" id="PS50262"/>
    </source>
</evidence>
<reference evidence="11" key="1">
    <citation type="submission" date="2022-11" db="UniProtKB">
        <authorList>
            <consortium name="EnsemblMetazoa"/>
        </authorList>
    </citation>
    <scope>IDENTIFICATION</scope>
</reference>
<feature type="transmembrane region" description="Helical" evidence="9">
    <location>
        <begin position="66"/>
        <end position="87"/>
    </location>
</feature>
<dbReference type="AlphaFoldDB" id="A0A913ZTT0"/>
<dbReference type="PROSITE" id="PS50262">
    <property type="entry name" value="G_PROTEIN_RECEP_F1_2"/>
    <property type="match status" value="1"/>
</dbReference>
<dbReference type="RefSeq" id="XP_038055007.1">
    <property type="nucleotide sequence ID" value="XM_038199079.1"/>
</dbReference>
<name>A0A913ZTT0_PATMI</name>
<evidence type="ECO:0000256" key="5">
    <source>
        <dbReference type="ARBA" id="ARBA00023136"/>
    </source>
</evidence>
<keyword evidence="4" id="KW-0297">G-protein coupled receptor</keyword>
<evidence type="ECO:0000256" key="8">
    <source>
        <dbReference type="SAM" id="MobiDB-lite"/>
    </source>
</evidence>
<dbReference type="InterPro" id="IPR017452">
    <property type="entry name" value="GPCR_Rhodpsn_7TM"/>
</dbReference>
<sequence>MDSTCDIMWNYTLDPTGAMIDLYTAFDTVAIAVLMPLLMFFGIIGNLAFLLMLYRVPKMRSLTNFYLANLAVSDIAFLVFAIGTKIYNFCISSVNFSPTYNGVFECLLHQLVVDVSYFASLFVISLVSLEKYYAICKPMRHRVISSWDRTVKLIACSWVVSVLIAISVIPSYSVIEYLCFVWPEEEQYADLANQYAWCVAAEEWAVTYSNALQTVPFFIAFILNTTVYTLIVRRLSQRADQPIGQREAVPVPDRAIHTRNQVAKMLVINGTVFFLLLAPFEFVSILLSADALEYEQELVALQICRLLSYLNSAINPFLFGMVNSKYRAAYKQAFLPARGNRVRPAPVPSLPTEQQQTSQPNVSACNNQHGDQSTSQSSK</sequence>
<dbReference type="GO" id="GO:0005886">
    <property type="term" value="C:plasma membrane"/>
    <property type="evidence" value="ECO:0007669"/>
    <property type="project" value="TreeGrafter"/>
</dbReference>
<feature type="domain" description="G-protein coupled receptors family 1 profile" evidence="10">
    <location>
        <begin position="45"/>
        <end position="319"/>
    </location>
</feature>
<dbReference type="Gene3D" id="1.20.1070.10">
    <property type="entry name" value="Rhodopsin 7-helix transmembrane proteins"/>
    <property type="match status" value="1"/>
</dbReference>
<proteinExistence type="predicted"/>
<keyword evidence="12" id="KW-1185">Reference proteome</keyword>
<organism evidence="11 12">
    <name type="scientific">Patiria miniata</name>
    <name type="common">Bat star</name>
    <name type="synonym">Asterina miniata</name>
    <dbReference type="NCBI Taxonomy" id="46514"/>
    <lineage>
        <taxon>Eukaryota</taxon>
        <taxon>Metazoa</taxon>
        <taxon>Echinodermata</taxon>
        <taxon>Eleutherozoa</taxon>
        <taxon>Asterozoa</taxon>
        <taxon>Asteroidea</taxon>
        <taxon>Valvatacea</taxon>
        <taxon>Valvatida</taxon>
        <taxon>Asterinidae</taxon>
        <taxon>Patiria</taxon>
    </lineage>
</organism>
<dbReference type="EnsemblMetazoa" id="XM_038199079.1">
    <property type="protein sequence ID" value="XP_038055007.1"/>
    <property type="gene ID" value="LOC119727216"/>
</dbReference>
<dbReference type="GeneID" id="119727216"/>
<feature type="transmembrane region" description="Helical" evidence="9">
    <location>
        <begin position="266"/>
        <end position="287"/>
    </location>
</feature>
<dbReference type="CDD" id="cd00637">
    <property type="entry name" value="7tm_classA_rhodopsin-like"/>
    <property type="match status" value="1"/>
</dbReference>
<dbReference type="PRINTS" id="PR00237">
    <property type="entry name" value="GPCRRHODOPSN"/>
</dbReference>
<keyword evidence="5 9" id="KW-0472">Membrane</keyword>
<dbReference type="Pfam" id="PF00001">
    <property type="entry name" value="7tm_1"/>
    <property type="match status" value="1"/>
</dbReference>
<feature type="transmembrane region" description="Helical" evidence="9">
    <location>
        <begin position="211"/>
        <end position="231"/>
    </location>
</feature>
<dbReference type="SUPFAM" id="SSF81321">
    <property type="entry name" value="Family A G protein-coupled receptor-like"/>
    <property type="match status" value="1"/>
</dbReference>
<comment type="subcellular location">
    <subcellularLocation>
        <location evidence="1">Membrane</location>
        <topology evidence="1">Multi-pass membrane protein</topology>
    </subcellularLocation>
</comment>
<dbReference type="PANTHER" id="PTHR24243">
    <property type="entry name" value="G-PROTEIN COUPLED RECEPTOR"/>
    <property type="match status" value="1"/>
</dbReference>
<evidence type="ECO:0000256" key="3">
    <source>
        <dbReference type="ARBA" id="ARBA00022989"/>
    </source>
</evidence>
<keyword evidence="7" id="KW-0807">Transducer</keyword>
<keyword evidence="3 9" id="KW-1133">Transmembrane helix</keyword>
<evidence type="ECO:0000256" key="2">
    <source>
        <dbReference type="ARBA" id="ARBA00022692"/>
    </source>
</evidence>
<feature type="transmembrane region" description="Helical" evidence="9">
    <location>
        <begin position="107"/>
        <end position="129"/>
    </location>
</feature>
<evidence type="ECO:0000313" key="11">
    <source>
        <dbReference type="EnsemblMetazoa" id="XP_038055007.1"/>
    </source>
</evidence>
<feature type="compositionally biased region" description="Polar residues" evidence="8">
    <location>
        <begin position="351"/>
        <end position="379"/>
    </location>
</feature>
<feature type="transmembrane region" description="Helical" evidence="9">
    <location>
        <begin position="299"/>
        <end position="322"/>
    </location>
</feature>
<feature type="transmembrane region" description="Helical" evidence="9">
    <location>
        <begin position="29"/>
        <end position="54"/>
    </location>
</feature>
<dbReference type="InterPro" id="IPR000276">
    <property type="entry name" value="GPCR_Rhodpsn"/>
</dbReference>